<sequence>MSSQICNHESCVKSSLLGLRQGIYYGGKIRFFHALVMTFLFRPGSIKSKFITVIQLTYQHAKNLGIFVFLYKSIVCILNNIRKKQSKFHNLISGAICGYLVFGRNKSAVNQQIVLYVMSRVIIGLASNIQRRKLLPQSWDAFPLQAAIVWGLVMLLFEDDKGCLQNSLTSSMTFLYKDSDRSYSNWAELIPFEMPDFLSFLWK</sequence>
<dbReference type="InterPro" id="IPR019531">
    <property type="entry name" value="Pmp4"/>
</dbReference>
<dbReference type="OrthoDB" id="39659at2759"/>
<evidence type="ECO:0000313" key="1">
    <source>
        <dbReference type="EMBL" id="CAD8123381.1"/>
    </source>
</evidence>
<evidence type="ECO:0008006" key="3">
    <source>
        <dbReference type="Google" id="ProtNLM"/>
    </source>
</evidence>
<dbReference type="GO" id="GO:0005778">
    <property type="term" value="C:peroxisomal membrane"/>
    <property type="evidence" value="ECO:0007669"/>
    <property type="project" value="TreeGrafter"/>
</dbReference>
<dbReference type="AlphaFoldDB" id="A0A8S1R5N3"/>
<gene>
    <name evidence="1" type="ORF">PSON_ATCC_30995.1.T1440091</name>
</gene>
<proteinExistence type="predicted"/>
<dbReference type="EMBL" id="CAJJDN010000144">
    <property type="protein sequence ID" value="CAD8123381.1"/>
    <property type="molecule type" value="Genomic_DNA"/>
</dbReference>
<dbReference type="Pfam" id="PF02466">
    <property type="entry name" value="Tim17"/>
    <property type="match status" value="1"/>
</dbReference>
<comment type="caution">
    <text evidence="1">The sequence shown here is derived from an EMBL/GenBank/DDBJ whole genome shotgun (WGS) entry which is preliminary data.</text>
</comment>
<evidence type="ECO:0000313" key="2">
    <source>
        <dbReference type="Proteomes" id="UP000692954"/>
    </source>
</evidence>
<keyword evidence="2" id="KW-1185">Reference proteome</keyword>
<accession>A0A8S1R5N3</accession>
<dbReference type="PANTHER" id="PTHR15460">
    <property type="entry name" value="PEROXISOMAL MEMBRANE PROTEIN 4"/>
    <property type="match status" value="1"/>
</dbReference>
<name>A0A8S1R5N3_9CILI</name>
<protein>
    <recommendedName>
        <fullName evidence="3">Peroxisomal membrane protein 4</fullName>
    </recommendedName>
</protein>
<reference evidence="1" key="1">
    <citation type="submission" date="2021-01" db="EMBL/GenBank/DDBJ databases">
        <authorList>
            <consortium name="Genoscope - CEA"/>
            <person name="William W."/>
        </authorList>
    </citation>
    <scope>NUCLEOTIDE SEQUENCE</scope>
</reference>
<dbReference type="Proteomes" id="UP000692954">
    <property type="component" value="Unassembled WGS sequence"/>
</dbReference>
<dbReference type="PANTHER" id="PTHR15460:SF3">
    <property type="entry name" value="PEROXISOMAL MEMBRANE PROTEIN 4"/>
    <property type="match status" value="1"/>
</dbReference>
<organism evidence="1 2">
    <name type="scientific">Paramecium sonneborni</name>
    <dbReference type="NCBI Taxonomy" id="65129"/>
    <lineage>
        <taxon>Eukaryota</taxon>
        <taxon>Sar</taxon>
        <taxon>Alveolata</taxon>
        <taxon>Ciliophora</taxon>
        <taxon>Intramacronucleata</taxon>
        <taxon>Oligohymenophorea</taxon>
        <taxon>Peniculida</taxon>
        <taxon>Parameciidae</taxon>
        <taxon>Paramecium</taxon>
    </lineage>
</organism>